<accession>K4IQY1</accession>
<dbReference type="STRING" id="313595.P700755_000919"/>
<dbReference type="AlphaFoldDB" id="K4IQY1"/>
<evidence type="ECO:0000313" key="1">
    <source>
        <dbReference type="EMBL" id="AFU67895.1"/>
    </source>
</evidence>
<keyword evidence="2" id="KW-1185">Reference proteome</keyword>
<dbReference type="HOGENOM" id="CLU_2571319_0_0_10"/>
<dbReference type="RefSeq" id="WP_015023508.1">
    <property type="nucleotide sequence ID" value="NC_018721.1"/>
</dbReference>
<gene>
    <name evidence="1" type="ordered locus">P700755_000919</name>
</gene>
<reference evidence="1" key="1">
    <citation type="submission" date="2006-03" db="EMBL/GenBank/DDBJ databases">
        <authorList>
            <person name="Bowman J."/>
            <person name="Ferriera S."/>
            <person name="Johnson J."/>
            <person name="Kravitz S."/>
            <person name="Halpern A."/>
            <person name="Remington K."/>
            <person name="Beeson K."/>
            <person name="Tran B."/>
            <person name="Rogers Y.-H."/>
            <person name="Friedman R."/>
            <person name="Venter J.C."/>
        </authorList>
    </citation>
    <scope>NUCLEOTIDE SEQUENCE [LARGE SCALE GENOMIC DNA]</scope>
    <source>
        <strain evidence="1">ATCC 700755</strain>
    </source>
</reference>
<organism evidence="1 2">
    <name type="scientific">Psychroflexus torquis (strain ATCC 700755 / CIP 106069 / ACAM 623)</name>
    <dbReference type="NCBI Taxonomy" id="313595"/>
    <lineage>
        <taxon>Bacteria</taxon>
        <taxon>Pseudomonadati</taxon>
        <taxon>Bacteroidota</taxon>
        <taxon>Flavobacteriia</taxon>
        <taxon>Flavobacteriales</taxon>
        <taxon>Flavobacteriaceae</taxon>
        <taxon>Psychroflexus</taxon>
    </lineage>
</organism>
<protein>
    <submittedName>
        <fullName evidence="1">Uncharacterized protein</fullName>
    </submittedName>
</protein>
<dbReference type="KEGG" id="ptq:P700755_000919"/>
<sequence>MDDFKEIVEEATKEAYQLDKRFGQNSKVQIFINMRSQIDYLCLKETEDMSSGYTLLHTIESWGLEEDKELSEILKELGIKY</sequence>
<dbReference type="EMBL" id="CP003879">
    <property type="protein sequence ID" value="AFU67895.1"/>
    <property type="molecule type" value="Genomic_DNA"/>
</dbReference>
<reference evidence="1" key="2">
    <citation type="submission" date="2012-09" db="EMBL/GenBank/DDBJ databases">
        <title>The complete sequence of Psychroflexus torquis an extreme psychrophile from sea-ice that is stimulated by light.</title>
        <authorList>
            <person name="Feng S."/>
            <person name="Powell S.M."/>
            <person name="Bowman J.P."/>
        </authorList>
    </citation>
    <scope>NUCLEOTIDE SEQUENCE [LARGE SCALE GENOMIC DNA]</scope>
    <source>
        <strain evidence="1">ATCC 700755</strain>
    </source>
</reference>
<dbReference type="Proteomes" id="UP000008514">
    <property type="component" value="Chromosome"/>
</dbReference>
<name>K4IQY1_PSYTT</name>
<evidence type="ECO:0000313" key="2">
    <source>
        <dbReference type="Proteomes" id="UP000008514"/>
    </source>
</evidence>
<proteinExistence type="predicted"/>
<dbReference type="eggNOG" id="ENOG5030Z53">
    <property type="taxonomic scope" value="Bacteria"/>
</dbReference>